<dbReference type="SMART" id="SM00646">
    <property type="entry name" value="Ami_3"/>
    <property type="match status" value="1"/>
</dbReference>
<dbReference type="InterPro" id="IPR002508">
    <property type="entry name" value="MurNAc-LAA_cat"/>
</dbReference>
<reference evidence="4 5" key="1">
    <citation type="submission" date="2020-08" db="EMBL/GenBank/DDBJ databases">
        <title>A Genomic Blueprint of the Chicken Gut Microbiome.</title>
        <authorList>
            <person name="Gilroy R."/>
            <person name="Ravi A."/>
            <person name="Getino M."/>
            <person name="Pursley I."/>
            <person name="Horton D.L."/>
            <person name="Alikhan N.-F."/>
            <person name="Baker D."/>
            <person name="Gharbi K."/>
            <person name="Hall N."/>
            <person name="Watson M."/>
            <person name="Adriaenssens E.M."/>
            <person name="Foster-Nyarko E."/>
            <person name="Jarju S."/>
            <person name="Secka A."/>
            <person name="Antonio M."/>
            <person name="Oren A."/>
            <person name="Chaudhuri R."/>
            <person name="La Ragione R.M."/>
            <person name="Hildebrand F."/>
            <person name="Pallen M.J."/>
        </authorList>
    </citation>
    <scope>NUCLEOTIDE SEQUENCE [LARGE SCALE GENOMIC DNA]</scope>
    <source>
        <strain evidence="4 5">Sa1BUA13</strain>
    </source>
</reference>
<evidence type="ECO:0000313" key="4">
    <source>
        <dbReference type="EMBL" id="MBD8016392.1"/>
    </source>
</evidence>
<proteinExistence type="predicted"/>
<sequence length="187" mass="20816">MKIMIDAGHGPETPGKRSPDGRLREFHFNSAVAEEVKKRLFLDGHTVFFSHQANVDVPLHERVSLANRLKVDLFVSIHANAMGQTFNSANGLETFTYTQPQTATRQLAQFIQNSLVLATGRKDRGVKQADFAVLRDTHMPAILVECGFMTHKQEVELLKSAAYRKSCAQGICFGIACFEANRLPLSK</sequence>
<keyword evidence="1" id="KW-0378">Hydrolase</keyword>
<accession>A0ABR8WHH5</accession>
<evidence type="ECO:0000256" key="1">
    <source>
        <dbReference type="ARBA" id="ARBA00022801"/>
    </source>
</evidence>
<dbReference type="InterPro" id="IPR050695">
    <property type="entry name" value="N-acetylmuramoyl_amidase_3"/>
</dbReference>
<gene>
    <name evidence="4" type="ORF">H9630_16320</name>
</gene>
<dbReference type="Proteomes" id="UP000658980">
    <property type="component" value="Unassembled WGS sequence"/>
</dbReference>
<evidence type="ECO:0000259" key="3">
    <source>
        <dbReference type="SMART" id="SM00646"/>
    </source>
</evidence>
<evidence type="ECO:0000256" key="2">
    <source>
        <dbReference type="SAM" id="MobiDB-lite"/>
    </source>
</evidence>
<dbReference type="EMBL" id="JACSPU010000006">
    <property type="protein sequence ID" value="MBD8016392.1"/>
    <property type="molecule type" value="Genomic_DNA"/>
</dbReference>
<feature type="region of interest" description="Disordered" evidence="2">
    <location>
        <begin position="1"/>
        <end position="21"/>
    </location>
</feature>
<dbReference type="Gene3D" id="3.40.630.40">
    <property type="entry name" value="Zn-dependent exopeptidases"/>
    <property type="match status" value="1"/>
</dbReference>
<evidence type="ECO:0000313" key="5">
    <source>
        <dbReference type="Proteomes" id="UP000658980"/>
    </source>
</evidence>
<comment type="caution">
    <text evidence="4">The sequence shown here is derived from an EMBL/GenBank/DDBJ whole genome shotgun (WGS) entry which is preliminary data.</text>
</comment>
<name>A0ABR8WHH5_9BACL</name>
<dbReference type="RefSeq" id="WP_191716574.1">
    <property type="nucleotide sequence ID" value="NZ_JACSPU010000006.1"/>
</dbReference>
<keyword evidence="5" id="KW-1185">Reference proteome</keyword>
<organism evidence="4 5">
    <name type="scientific">Planococcus wigleyi</name>
    <dbReference type="NCBI Taxonomy" id="2762216"/>
    <lineage>
        <taxon>Bacteria</taxon>
        <taxon>Bacillati</taxon>
        <taxon>Bacillota</taxon>
        <taxon>Bacilli</taxon>
        <taxon>Bacillales</taxon>
        <taxon>Caryophanaceae</taxon>
        <taxon>Planococcus</taxon>
    </lineage>
</organism>
<dbReference type="CDD" id="cd02696">
    <property type="entry name" value="MurNAc-LAA"/>
    <property type="match status" value="1"/>
</dbReference>
<dbReference type="PANTHER" id="PTHR30404">
    <property type="entry name" value="N-ACETYLMURAMOYL-L-ALANINE AMIDASE"/>
    <property type="match status" value="1"/>
</dbReference>
<dbReference type="PANTHER" id="PTHR30404:SF0">
    <property type="entry name" value="N-ACETYLMURAMOYL-L-ALANINE AMIDASE AMIC"/>
    <property type="match status" value="1"/>
</dbReference>
<protein>
    <submittedName>
        <fullName evidence="4">N-acetylmuramoyl-L-alanine amidase</fullName>
    </submittedName>
</protein>
<dbReference type="SUPFAM" id="SSF53187">
    <property type="entry name" value="Zn-dependent exopeptidases"/>
    <property type="match status" value="1"/>
</dbReference>
<feature type="domain" description="MurNAc-LAA" evidence="3">
    <location>
        <begin position="63"/>
        <end position="176"/>
    </location>
</feature>
<dbReference type="Pfam" id="PF01520">
    <property type="entry name" value="Amidase_3"/>
    <property type="match status" value="1"/>
</dbReference>